<evidence type="ECO:0000259" key="9">
    <source>
        <dbReference type="Pfam" id="PF13231"/>
    </source>
</evidence>
<dbReference type="EMBL" id="SKBU01000015">
    <property type="protein sequence ID" value="TCJ16765.1"/>
    <property type="molecule type" value="Genomic_DNA"/>
</dbReference>
<dbReference type="Pfam" id="PF13231">
    <property type="entry name" value="PMT_2"/>
    <property type="match status" value="1"/>
</dbReference>
<feature type="transmembrane region" description="Helical" evidence="8">
    <location>
        <begin position="173"/>
        <end position="193"/>
    </location>
</feature>
<feature type="transmembrane region" description="Helical" evidence="8">
    <location>
        <begin position="363"/>
        <end position="383"/>
    </location>
</feature>
<dbReference type="AlphaFoldDB" id="A0A4R1BHJ8"/>
<keyword evidence="7 8" id="KW-0472">Membrane</keyword>
<feature type="transmembrane region" description="Helical" evidence="8">
    <location>
        <begin position="91"/>
        <end position="112"/>
    </location>
</feature>
<dbReference type="PANTHER" id="PTHR33908:SF11">
    <property type="entry name" value="MEMBRANE PROTEIN"/>
    <property type="match status" value="1"/>
</dbReference>
<dbReference type="RefSeq" id="WP_132690927.1">
    <property type="nucleotide sequence ID" value="NZ_SKBU01000015.1"/>
</dbReference>
<evidence type="ECO:0000256" key="2">
    <source>
        <dbReference type="ARBA" id="ARBA00022475"/>
    </source>
</evidence>
<feature type="domain" description="Glycosyltransferase RgtA/B/C/D-like" evidence="9">
    <location>
        <begin position="70"/>
        <end position="227"/>
    </location>
</feature>
<dbReference type="Proteomes" id="UP000295244">
    <property type="component" value="Unassembled WGS sequence"/>
</dbReference>
<name>A0A4R1BHJ8_9ACTN</name>
<feature type="transmembrane region" description="Helical" evidence="8">
    <location>
        <begin position="143"/>
        <end position="161"/>
    </location>
</feature>
<keyword evidence="11" id="KW-1185">Reference proteome</keyword>
<sequence>MRVITDIRGSGPNLRVLVLLCLIVILGSALRFYGLDRESLWTDELATWHTGSRESVSEVLSVVYDGGEGSHPPGYYVFMHFWQQLFGDSEWVLRFPAALAGVLTIPAVFLLGRRLYSDREGLIAAALTAVMWAPVYYSQEARMYSPLILFAVLTALFWLEVRRGLEEGRFPRGAAAGYALSAAVAAYLHYFGLYLVAMQGIWMLLLFAFRGRALLRVFALYGSVVLLYLPWARQTAERLLFGSNQPIAWLDRPDAGRPLEFLEFLFGRSEMIATAVLALLGFLLLRALYDGARGFAGGEGADVRGFLASPGVLLALWLAVPFAGAYVLSLLGDPVLLFRTLLISAPAAYLLTARALARLPLPAGAQAAATAAAAALLVLHLVFSMDYYSEPDKHQYREAVAYMAGNTPVPEETVVVGCGYRLDYLEYYFRREGLPLKFAHRACSGEHLPGAMEAISERNPRCVWYVRAHMRPNWRVIGSLAKEFELERVHRKKFKGVEVWIFRSERLPGDLAGERGSPGKPG</sequence>
<dbReference type="GO" id="GO:0009103">
    <property type="term" value="P:lipopolysaccharide biosynthetic process"/>
    <property type="evidence" value="ECO:0007669"/>
    <property type="project" value="UniProtKB-ARBA"/>
</dbReference>
<comment type="caution">
    <text evidence="10">The sequence shown here is derived from an EMBL/GenBank/DDBJ whole genome shotgun (WGS) entry which is preliminary data.</text>
</comment>
<evidence type="ECO:0000313" key="11">
    <source>
        <dbReference type="Proteomes" id="UP000295244"/>
    </source>
</evidence>
<evidence type="ECO:0000256" key="6">
    <source>
        <dbReference type="ARBA" id="ARBA00022989"/>
    </source>
</evidence>
<dbReference type="GO" id="GO:0005886">
    <property type="term" value="C:plasma membrane"/>
    <property type="evidence" value="ECO:0007669"/>
    <property type="project" value="UniProtKB-SubCell"/>
</dbReference>
<comment type="subcellular location">
    <subcellularLocation>
        <location evidence="1">Cell membrane</location>
        <topology evidence="1">Multi-pass membrane protein</topology>
    </subcellularLocation>
</comment>
<feature type="transmembrane region" description="Helical" evidence="8">
    <location>
        <begin position="12"/>
        <end position="33"/>
    </location>
</feature>
<evidence type="ECO:0000256" key="4">
    <source>
        <dbReference type="ARBA" id="ARBA00022679"/>
    </source>
</evidence>
<feature type="transmembrane region" description="Helical" evidence="8">
    <location>
        <begin position="336"/>
        <end position="357"/>
    </location>
</feature>
<evidence type="ECO:0000313" key="10">
    <source>
        <dbReference type="EMBL" id="TCJ16765.1"/>
    </source>
</evidence>
<keyword evidence="4 10" id="KW-0808">Transferase</keyword>
<dbReference type="InterPro" id="IPR050297">
    <property type="entry name" value="LipidA_mod_glycosyltrf_83"/>
</dbReference>
<protein>
    <submittedName>
        <fullName evidence="10">Phospholipid carrier-dependent glycosyltransferase</fullName>
    </submittedName>
</protein>
<dbReference type="PANTHER" id="PTHR33908">
    <property type="entry name" value="MANNOSYLTRANSFERASE YKCB-RELATED"/>
    <property type="match status" value="1"/>
</dbReference>
<evidence type="ECO:0000256" key="1">
    <source>
        <dbReference type="ARBA" id="ARBA00004651"/>
    </source>
</evidence>
<evidence type="ECO:0000256" key="3">
    <source>
        <dbReference type="ARBA" id="ARBA00022676"/>
    </source>
</evidence>
<keyword evidence="6 8" id="KW-1133">Transmembrane helix</keyword>
<evidence type="ECO:0000256" key="8">
    <source>
        <dbReference type="SAM" id="Phobius"/>
    </source>
</evidence>
<feature type="transmembrane region" description="Helical" evidence="8">
    <location>
        <begin position="213"/>
        <end position="231"/>
    </location>
</feature>
<feature type="transmembrane region" description="Helical" evidence="8">
    <location>
        <begin position="309"/>
        <end position="329"/>
    </location>
</feature>
<dbReference type="InterPro" id="IPR038731">
    <property type="entry name" value="RgtA/B/C-like"/>
</dbReference>
<keyword evidence="2" id="KW-1003">Cell membrane</keyword>
<keyword evidence="5 8" id="KW-0812">Transmembrane</keyword>
<dbReference type="OrthoDB" id="5318634at2"/>
<keyword evidence="3" id="KW-0328">Glycosyltransferase</keyword>
<feature type="transmembrane region" description="Helical" evidence="8">
    <location>
        <begin position="121"/>
        <end position="137"/>
    </location>
</feature>
<feature type="transmembrane region" description="Helical" evidence="8">
    <location>
        <begin position="271"/>
        <end position="289"/>
    </location>
</feature>
<organism evidence="10 11">
    <name type="scientific">Rubrobacter taiwanensis</name>
    <dbReference type="NCBI Taxonomy" id="185139"/>
    <lineage>
        <taxon>Bacteria</taxon>
        <taxon>Bacillati</taxon>
        <taxon>Actinomycetota</taxon>
        <taxon>Rubrobacteria</taxon>
        <taxon>Rubrobacterales</taxon>
        <taxon>Rubrobacteraceae</taxon>
        <taxon>Rubrobacter</taxon>
    </lineage>
</organism>
<dbReference type="GO" id="GO:0016763">
    <property type="term" value="F:pentosyltransferase activity"/>
    <property type="evidence" value="ECO:0007669"/>
    <property type="project" value="TreeGrafter"/>
</dbReference>
<evidence type="ECO:0000256" key="7">
    <source>
        <dbReference type="ARBA" id="ARBA00023136"/>
    </source>
</evidence>
<reference evidence="10 11" key="1">
    <citation type="submission" date="2019-03" db="EMBL/GenBank/DDBJ databases">
        <title>Whole genome sequence of a novel Rubrobacter taiwanensis strain, isolated from Yellowstone National Park.</title>
        <authorList>
            <person name="Freed S."/>
            <person name="Ramaley R.F."/>
            <person name="Kyndt J.A."/>
        </authorList>
    </citation>
    <scope>NUCLEOTIDE SEQUENCE [LARGE SCALE GENOMIC DNA]</scope>
    <source>
        <strain evidence="10 11">Yellowstone</strain>
    </source>
</reference>
<gene>
    <name evidence="10" type="ORF">E0L93_08555</name>
</gene>
<proteinExistence type="predicted"/>
<accession>A0A4R1BHJ8</accession>
<evidence type="ECO:0000256" key="5">
    <source>
        <dbReference type="ARBA" id="ARBA00022692"/>
    </source>
</evidence>